<dbReference type="AlphaFoldDB" id="X1HRK9"/>
<feature type="non-terminal residue" evidence="1">
    <location>
        <position position="99"/>
    </location>
</feature>
<sequence>MALVLTGGGVADIRGSIGGITYSRSAAGLIARNRVKPVNPRSSRQVSARARISVLTERWNGTVTEQQRADWRTHAAGTPGTNKLGQTITLSGLDHYVRT</sequence>
<proteinExistence type="predicted"/>
<reference evidence="1" key="1">
    <citation type="journal article" date="2014" name="Front. Microbiol.">
        <title>High frequency of phylogenetically diverse reductive dehalogenase-homologous genes in deep subseafloor sedimentary metagenomes.</title>
        <authorList>
            <person name="Kawai M."/>
            <person name="Futagami T."/>
            <person name="Toyoda A."/>
            <person name="Takaki Y."/>
            <person name="Nishi S."/>
            <person name="Hori S."/>
            <person name="Arai W."/>
            <person name="Tsubouchi T."/>
            <person name="Morono Y."/>
            <person name="Uchiyama I."/>
            <person name="Ito T."/>
            <person name="Fujiyama A."/>
            <person name="Inagaki F."/>
            <person name="Takami H."/>
        </authorList>
    </citation>
    <scope>NUCLEOTIDE SEQUENCE</scope>
    <source>
        <strain evidence="1">Expedition CK06-06</strain>
    </source>
</reference>
<gene>
    <name evidence="1" type="ORF">S03H2_53282</name>
</gene>
<accession>X1HRK9</accession>
<name>X1HRK9_9ZZZZ</name>
<organism evidence="1">
    <name type="scientific">marine sediment metagenome</name>
    <dbReference type="NCBI Taxonomy" id="412755"/>
    <lineage>
        <taxon>unclassified sequences</taxon>
        <taxon>metagenomes</taxon>
        <taxon>ecological metagenomes</taxon>
    </lineage>
</organism>
<protein>
    <submittedName>
        <fullName evidence="1">Uncharacterized protein</fullName>
    </submittedName>
</protein>
<comment type="caution">
    <text evidence="1">The sequence shown here is derived from an EMBL/GenBank/DDBJ whole genome shotgun (WGS) entry which is preliminary data.</text>
</comment>
<dbReference type="EMBL" id="BARU01033907">
    <property type="protein sequence ID" value="GAH72801.1"/>
    <property type="molecule type" value="Genomic_DNA"/>
</dbReference>
<evidence type="ECO:0000313" key="1">
    <source>
        <dbReference type="EMBL" id="GAH72801.1"/>
    </source>
</evidence>